<dbReference type="VEuPathDB" id="FungiDB:PSTT_03265"/>
<comment type="caution">
    <text evidence="2">The sequence shown here is derived from an EMBL/GenBank/DDBJ whole genome shotgun (WGS) entry which is preliminary data.</text>
</comment>
<dbReference type="Gene3D" id="1.10.510.10">
    <property type="entry name" value="Transferase(Phosphotransferase) domain 1"/>
    <property type="match status" value="1"/>
</dbReference>
<dbReference type="InterPro" id="IPR011009">
    <property type="entry name" value="Kinase-like_dom_sf"/>
</dbReference>
<sequence>MEQEPESLQQSLRNILTSSSQINTVEQFYALDIDETDFRISGLQNKLRSSDVAKQHEGAVSRIVYLYKQSRFEPLRPLIIFILDNEAKSDEEIIQFIEQHFNGPQSSLPASITSKFRTGTTSSLVNSSFIPALERELDGLMYTNVPGLVEHFINKSHIDPEILLQSHGKFIKQKRQESLSDKRESIILEWIASIFEKLNQQSHSRAWRGSPTTPLAGIPAKRSLDGAIISRPAKFGNRIEDILVPFEFKKNASEARQAALDLAKYVYEVFTAQPTRSYVVGVTLRGTVMQLWLFDRCGGIGSESFDVQVNEENFTKFFCLLSSLLTCNYQDLGFDPTFVDTHGQTCTNRSESRKIQIETKDGRQEFVIDDVPIFRASAICGRGTTTWKAHLADDKSRQYLIKDSWHPEKSEQEGDMLCKVGRNLPHVVRYHHHQDVTVAGKRVDIASHLRSGLKFEGCTTLRAKTGPEEPKNAFTNRFHRRLILKDVGQPIRKVKTPARLLEALEGCIRGHHALFNAGYLHRDISINNLMINDQATDPCRRSFLIDLDVAINRESNDDKHHTLTGTKVFMSASLLLEENCHSHVDDLESFFWVFVWICIHCSDEKTERTDVLDWHRQSMEDLGSIKEKQLRRPDLLTKHFADRYKESPLLIDCVAKFAKIMCDPSIRDGGPEAALYLKIVNVLREAQGKPTLSQL</sequence>
<dbReference type="SUPFAM" id="SSF56112">
    <property type="entry name" value="Protein kinase-like (PK-like)"/>
    <property type="match status" value="1"/>
</dbReference>
<dbReference type="InterPro" id="IPR008266">
    <property type="entry name" value="Tyr_kinase_AS"/>
</dbReference>
<protein>
    <recommendedName>
        <fullName evidence="1">Fungal-type protein kinase domain-containing protein</fullName>
    </recommendedName>
</protein>
<dbReference type="Pfam" id="PF17667">
    <property type="entry name" value="Pkinase_fungal"/>
    <property type="match status" value="1"/>
</dbReference>
<evidence type="ECO:0000313" key="2">
    <source>
        <dbReference type="EMBL" id="POW14032.1"/>
    </source>
</evidence>
<dbReference type="AlphaFoldDB" id="A0A2S4VWW8"/>
<dbReference type="Proteomes" id="UP000239156">
    <property type="component" value="Unassembled WGS sequence"/>
</dbReference>
<proteinExistence type="predicted"/>
<dbReference type="EMBL" id="PKSL01000021">
    <property type="protein sequence ID" value="POW14032.1"/>
    <property type="molecule type" value="Genomic_DNA"/>
</dbReference>
<organism evidence="2 3">
    <name type="scientific">Puccinia striiformis</name>
    <dbReference type="NCBI Taxonomy" id="27350"/>
    <lineage>
        <taxon>Eukaryota</taxon>
        <taxon>Fungi</taxon>
        <taxon>Dikarya</taxon>
        <taxon>Basidiomycota</taxon>
        <taxon>Pucciniomycotina</taxon>
        <taxon>Pucciniomycetes</taxon>
        <taxon>Pucciniales</taxon>
        <taxon>Pucciniaceae</taxon>
        <taxon>Puccinia</taxon>
    </lineage>
</organism>
<dbReference type="InterPro" id="IPR040976">
    <property type="entry name" value="Pkinase_fungal"/>
</dbReference>
<feature type="domain" description="Fungal-type protein kinase" evidence="1">
    <location>
        <begin position="234"/>
        <end position="598"/>
    </location>
</feature>
<keyword evidence="3" id="KW-1185">Reference proteome</keyword>
<dbReference type="PANTHER" id="PTHR38248:SF2">
    <property type="entry name" value="FUNK1 11"/>
    <property type="match status" value="1"/>
</dbReference>
<dbReference type="VEuPathDB" id="FungiDB:PSHT_00589"/>
<evidence type="ECO:0000259" key="1">
    <source>
        <dbReference type="Pfam" id="PF17667"/>
    </source>
</evidence>
<dbReference type="PROSITE" id="PS00109">
    <property type="entry name" value="PROTEIN_KINASE_TYR"/>
    <property type="match status" value="1"/>
</dbReference>
<gene>
    <name evidence="2" type="ORF">PSTT_03265</name>
</gene>
<reference evidence="2" key="1">
    <citation type="submission" date="2017-12" db="EMBL/GenBank/DDBJ databases">
        <title>Gene loss provides genomic basis for host adaptation in cereal stripe rust fungi.</title>
        <authorList>
            <person name="Xia C."/>
        </authorList>
    </citation>
    <scope>NUCLEOTIDE SEQUENCE [LARGE SCALE GENOMIC DNA]</scope>
    <source>
        <strain evidence="2">93-210</strain>
    </source>
</reference>
<name>A0A2S4VWW8_9BASI</name>
<dbReference type="GO" id="GO:0004672">
    <property type="term" value="F:protein kinase activity"/>
    <property type="evidence" value="ECO:0007669"/>
    <property type="project" value="InterPro"/>
</dbReference>
<evidence type="ECO:0000313" key="3">
    <source>
        <dbReference type="Proteomes" id="UP000239156"/>
    </source>
</evidence>
<accession>A0A2S4VWW8</accession>
<dbReference type="PANTHER" id="PTHR38248">
    <property type="entry name" value="FUNK1 6"/>
    <property type="match status" value="1"/>
</dbReference>